<comment type="caution">
    <text evidence="1">The sequence shown here is derived from an EMBL/GenBank/DDBJ whole genome shotgun (WGS) entry which is preliminary data.</text>
</comment>
<reference evidence="1" key="1">
    <citation type="submission" date="2021-06" db="EMBL/GenBank/DDBJ databases">
        <authorList>
            <person name="Kallberg Y."/>
            <person name="Tangrot J."/>
            <person name="Rosling A."/>
        </authorList>
    </citation>
    <scope>NUCLEOTIDE SEQUENCE</scope>
    <source>
        <strain evidence="1">MT106</strain>
    </source>
</reference>
<gene>
    <name evidence="1" type="ORF">AGERDE_LOCUS13504</name>
</gene>
<feature type="non-terminal residue" evidence="1">
    <location>
        <position position="1"/>
    </location>
</feature>
<dbReference type="Proteomes" id="UP000789831">
    <property type="component" value="Unassembled WGS sequence"/>
</dbReference>
<dbReference type="EMBL" id="CAJVPL010018091">
    <property type="protein sequence ID" value="CAG8700915.1"/>
    <property type="molecule type" value="Genomic_DNA"/>
</dbReference>
<keyword evidence="2" id="KW-1185">Reference proteome</keyword>
<sequence>AGPAPNSNTNVHNACKQYFDDVGLTNGFLDVACDGAIFQRLISLCEIHPEI</sequence>
<accession>A0A9N9N4X0</accession>
<dbReference type="AlphaFoldDB" id="A0A9N9N4X0"/>
<proteinExistence type="predicted"/>
<evidence type="ECO:0000313" key="1">
    <source>
        <dbReference type="EMBL" id="CAG8700915.1"/>
    </source>
</evidence>
<protein>
    <submittedName>
        <fullName evidence="1">11946_t:CDS:1</fullName>
    </submittedName>
</protein>
<organism evidence="1 2">
    <name type="scientific">Ambispora gerdemannii</name>
    <dbReference type="NCBI Taxonomy" id="144530"/>
    <lineage>
        <taxon>Eukaryota</taxon>
        <taxon>Fungi</taxon>
        <taxon>Fungi incertae sedis</taxon>
        <taxon>Mucoromycota</taxon>
        <taxon>Glomeromycotina</taxon>
        <taxon>Glomeromycetes</taxon>
        <taxon>Archaeosporales</taxon>
        <taxon>Ambisporaceae</taxon>
        <taxon>Ambispora</taxon>
    </lineage>
</organism>
<name>A0A9N9N4X0_9GLOM</name>
<evidence type="ECO:0000313" key="2">
    <source>
        <dbReference type="Proteomes" id="UP000789831"/>
    </source>
</evidence>